<name>W2TGU5_NECAM</name>
<dbReference type="STRING" id="51031.W2TGU5"/>
<feature type="region of interest" description="Disordered" evidence="2">
    <location>
        <begin position="32"/>
        <end position="51"/>
    </location>
</feature>
<keyword evidence="4" id="KW-1185">Reference proteome</keyword>
<feature type="coiled-coil region" evidence="1">
    <location>
        <begin position="77"/>
        <end position="188"/>
    </location>
</feature>
<dbReference type="KEGG" id="nai:NECAME_08933"/>
<evidence type="ECO:0000313" key="4">
    <source>
        <dbReference type="Proteomes" id="UP000053676"/>
    </source>
</evidence>
<evidence type="ECO:0000256" key="2">
    <source>
        <dbReference type="SAM" id="MobiDB-lite"/>
    </source>
</evidence>
<dbReference type="AlphaFoldDB" id="W2TGU5"/>
<accession>W2TGU5</accession>
<dbReference type="EMBL" id="KI658946">
    <property type="protein sequence ID" value="ETN80799.1"/>
    <property type="molecule type" value="Genomic_DNA"/>
</dbReference>
<organism evidence="3 4">
    <name type="scientific">Necator americanus</name>
    <name type="common">Human hookworm</name>
    <dbReference type="NCBI Taxonomy" id="51031"/>
    <lineage>
        <taxon>Eukaryota</taxon>
        <taxon>Metazoa</taxon>
        <taxon>Ecdysozoa</taxon>
        <taxon>Nematoda</taxon>
        <taxon>Chromadorea</taxon>
        <taxon>Rhabditida</taxon>
        <taxon>Rhabditina</taxon>
        <taxon>Rhabditomorpha</taxon>
        <taxon>Strongyloidea</taxon>
        <taxon>Ancylostomatidae</taxon>
        <taxon>Bunostominae</taxon>
        <taxon>Necator</taxon>
    </lineage>
</organism>
<dbReference type="OrthoDB" id="5866870at2759"/>
<evidence type="ECO:0000313" key="3">
    <source>
        <dbReference type="EMBL" id="ETN80799.1"/>
    </source>
</evidence>
<reference evidence="4" key="1">
    <citation type="journal article" date="2014" name="Nat. Genet.">
        <title>Genome of the human hookworm Necator americanus.</title>
        <authorList>
            <person name="Tang Y.T."/>
            <person name="Gao X."/>
            <person name="Rosa B.A."/>
            <person name="Abubucker S."/>
            <person name="Hallsworth-Pepin K."/>
            <person name="Martin J."/>
            <person name="Tyagi R."/>
            <person name="Heizer E."/>
            <person name="Zhang X."/>
            <person name="Bhonagiri-Palsikar V."/>
            <person name="Minx P."/>
            <person name="Warren W.C."/>
            <person name="Wang Q."/>
            <person name="Zhan B."/>
            <person name="Hotez P.J."/>
            <person name="Sternberg P.W."/>
            <person name="Dougall A."/>
            <person name="Gaze S.T."/>
            <person name="Mulvenna J."/>
            <person name="Sotillo J."/>
            <person name="Ranganathan S."/>
            <person name="Rabelo E.M."/>
            <person name="Wilson R.K."/>
            <person name="Felgner P.L."/>
            <person name="Bethony J."/>
            <person name="Hawdon J.M."/>
            <person name="Gasser R.B."/>
            <person name="Loukas A."/>
            <person name="Mitreva M."/>
        </authorList>
    </citation>
    <scope>NUCLEOTIDE SEQUENCE [LARGE SCALE GENOMIC DNA]</scope>
</reference>
<protein>
    <submittedName>
        <fullName evidence="3">Uncharacterized protein</fullName>
    </submittedName>
</protein>
<proteinExistence type="predicted"/>
<keyword evidence="1" id="KW-0175">Coiled coil</keyword>
<feature type="non-terminal residue" evidence="3">
    <location>
        <position position="188"/>
    </location>
</feature>
<gene>
    <name evidence="3" type="ORF">NECAME_08933</name>
</gene>
<dbReference type="Proteomes" id="UP000053676">
    <property type="component" value="Unassembled WGS sequence"/>
</dbReference>
<sequence length="188" mass="21904">MLFFQCSAVGVRVRSSSSRQAPTLMEKFYTPMRTPSAKSRRKALSPVVQKPREDTCCSSPYNIVELDMDEKELRAHVLEQDATIRDLQKTIKKMEEDMGSRMNESILIETSNRISAHESRIFQKDIALYEHDLKETKENLRALRLDLSAEVNKRMTAEDDLRRRLIEIEELEHKLKSTNDTMNTLQEK</sequence>
<evidence type="ECO:0000256" key="1">
    <source>
        <dbReference type="SAM" id="Coils"/>
    </source>
</evidence>